<dbReference type="CDD" id="cd10336">
    <property type="entry name" value="SLC6sbd_Tyt1-Like"/>
    <property type="match status" value="1"/>
</dbReference>
<dbReference type="AlphaFoldDB" id="A0A0K6H9M9"/>
<evidence type="ECO:0000313" key="9">
    <source>
        <dbReference type="Proteomes" id="UP000182598"/>
    </source>
</evidence>
<name>A0A0K6H9M9_9GAMM</name>
<dbReference type="InterPro" id="IPR037272">
    <property type="entry name" value="SNS_sf"/>
</dbReference>
<organism evidence="8 9">
    <name type="scientific">Pseudidiomarina woesei</name>
    <dbReference type="NCBI Taxonomy" id="1381080"/>
    <lineage>
        <taxon>Bacteria</taxon>
        <taxon>Pseudomonadati</taxon>
        <taxon>Pseudomonadota</taxon>
        <taxon>Gammaproteobacteria</taxon>
        <taxon>Alteromonadales</taxon>
        <taxon>Idiomarinaceae</taxon>
        <taxon>Pseudidiomarina</taxon>
    </lineage>
</organism>
<gene>
    <name evidence="8" type="ORF">Ga0061064_1867</name>
</gene>
<keyword evidence="9" id="KW-1185">Reference proteome</keyword>
<dbReference type="GO" id="GO:0015293">
    <property type="term" value="F:symporter activity"/>
    <property type="evidence" value="ECO:0007669"/>
    <property type="project" value="UniProtKB-KW"/>
</dbReference>
<evidence type="ECO:0000256" key="3">
    <source>
        <dbReference type="ARBA" id="ARBA00022692"/>
    </source>
</evidence>
<dbReference type="GO" id="GO:0016020">
    <property type="term" value="C:membrane"/>
    <property type="evidence" value="ECO:0007669"/>
    <property type="project" value="UniProtKB-SubCell"/>
</dbReference>
<evidence type="ECO:0000256" key="4">
    <source>
        <dbReference type="ARBA" id="ARBA00022989"/>
    </source>
</evidence>
<feature type="transmembrane region" description="Helical" evidence="7">
    <location>
        <begin position="12"/>
        <end position="32"/>
    </location>
</feature>
<feature type="transmembrane region" description="Helical" evidence="7">
    <location>
        <begin position="254"/>
        <end position="278"/>
    </location>
</feature>
<protein>
    <recommendedName>
        <fullName evidence="6">Transporter</fullName>
    </recommendedName>
</protein>
<feature type="transmembrane region" description="Helical" evidence="7">
    <location>
        <begin position="90"/>
        <end position="115"/>
    </location>
</feature>
<keyword evidence="5 7" id="KW-0472">Membrane</keyword>
<keyword evidence="4 7" id="KW-1133">Transmembrane helix</keyword>
<dbReference type="EMBL" id="CYHB01000006">
    <property type="protein sequence ID" value="CUA87674.1"/>
    <property type="molecule type" value="Genomic_DNA"/>
</dbReference>
<dbReference type="Proteomes" id="UP000182598">
    <property type="component" value="Unassembled WGS sequence"/>
</dbReference>
<dbReference type="PROSITE" id="PS00610">
    <property type="entry name" value="NA_NEUROTRAN_SYMP_1"/>
    <property type="match status" value="1"/>
</dbReference>
<feature type="transmembrane region" description="Helical" evidence="7">
    <location>
        <begin position="44"/>
        <end position="69"/>
    </location>
</feature>
<evidence type="ECO:0000256" key="7">
    <source>
        <dbReference type="SAM" id="Phobius"/>
    </source>
</evidence>
<comment type="subcellular location">
    <subcellularLocation>
        <location evidence="1">Membrane</location>
        <topology evidence="1">Multi-pass membrane protein</topology>
    </subcellularLocation>
</comment>
<keyword evidence="2 6" id="KW-0813">Transport</keyword>
<comment type="similarity">
    <text evidence="6">Belongs to the sodium:neurotransmitter symporter (SNF) (TC 2.A.22) family.</text>
</comment>
<evidence type="ECO:0000313" key="8">
    <source>
        <dbReference type="EMBL" id="CUA87674.1"/>
    </source>
</evidence>
<feature type="transmembrane region" description="Helical" evidence="7">
    <location>
        <begin position="384"/>
        <end position="404"/>
    </location>
</feature>
<evidence type="ECO:0000256" key="1">
    <source>
        <dbReference type="ARBA" id="ARBA00004141"/>
    </source>
</evidence>
<keyword evidence="6" id="KW-0769">Symport</keyword>
<feature type="transmembrane region" description="Helical" evidence="7">
    <location>
        <begin position="305"/>
        <end position="334"/>
    </location>
</feature>
<keyword evidence="3 6" id="KW-0812">Transmembrane</keyword>
<dbReference type="InterPro" id="IPR047218">
    <property type="entry name" value="YocR/YhdH-like"/>
</dbReference>
<dbReference type="PANTHER" id="PTHR42948">
    <property type="entry name" value="TRANSPORTER"/>
    <property type="match status" value="1"/>
</dbReference>
<dbReference type="PANTHER" id="PTHR42948:SF1">
    <property type="entry name" value="TRANSPORTER"/>
    <property type="match status" value="1"/>
</dbReference>
<dbReference type="SUPFAM" id="SSF161070">
    <property type="entry name" value="SNF-like"/>
    <property type="match status" value="1"/>
</dbReference>
<feature type="transmembrane region" description="Helical" evidence="7">
    <location>
        <begin position="135"/>
        <end position="164"/>
    </location>
</feature>
<dbReference type="NCBIfam" id="NF037979">
    <property type="entry name" value="Na_transp"/>
    <property type="match status" value="1"/>
</dbReference>
<dbReference type="RefSeq" id="WP_055439521.1">
    <property type="nucleotide sequence ID" value="NZ_CYHB01000006.1"/>
</dbReference>
<dbReference type="InterPro" id="IPR000175">
    <property type="entry name" value="Na/ntran_symport"/>
</dbReference>
<feature type="transmembrane region" description="Helical" evidence="7">
    <location>
        <begin position="425"/>
        <end position="446"/>
    </location>
</feature>
<feature type="transmembrane region" description="Helical" evidence="7">
    <location>
        <begin position="219"/>
        <end position="242"/>
    </location>
</feature>
<proteinExistence type="inferred from homology"/>
<dbReference type="PRINTS" id="PR00176">
    <property type="entry name" value="NANEUSMPORT"/>
</dbReference>
<feature type="transmembrane region" description="Helical" evidence="7">
    <location>
        <begin position="346"/>
        <end position="364"/>
    </location>
</feature>
<feature type="transmembrane region" description="Helical" evidence="7">
    <location>
        <begin position="176"/>
        <end position="199"/>
    </location>
</feature>
<reference evidence="9" key="1">
    <citation type="submission" date="2015-08" db="EMBL/GenBank/DDBJ databases">
        <authorList>
            <person name="Varghese N."/>
        </authorList>
    </citation>
    <scope>NUCLEOTIDE SEQUENCE [LARGE SCALE GENOMIC DNA]</scope>
    <source>
        <strain evidence="9">DSM 27808</strain>
    </source>
</reference>
<dbReference type="PROSITE" id="PS50267">
    <property type="entry name" value="NA_NEUROTRAN_SYMP_3"/>
    <property type="match status" value="1"/>
</dbReference>
<evidence type="ECO:0000256" key="5">
    <source>
        <dbReference type="ARBA" id="ARBA00023136"/>
    </source>
</evidence>
<evidence type="ECO:0000256" key="6">
    <source>
        <dbReference type="RuleBase" id="RU003732"/>
    </source>
</evidence>
<evidence type="ECO:0000256" key="2">
    <source>
        <dbReference type="ARBA" id="ARBA00022448"/>
    </source>
</evidence>
<sequence>MTAMTENRGSWGSKIGFIFAAAGSAVGLGAIWKFPYIAGENGGGVFLLVYLACVFSVGAVMMLSEMMIGRHANKSATSAYRALGGGKWHYAGWISVLCVFLILGFYSVVGGWTIAYVFEAVRGDVLTTDGAELEAAFTSFIGAPLPAMVYTFLFLSITAGIVIAGVQSGIERICKILMPTLFVLMLFLVVRSLMLPGAIDGLMYLITPEWSKLSMRMVLDALGLAVFSLSVGAGLMIAYGSYLGKETRVINSGLWIAFLAIMASILAGLMILPAVFAFDVDPAAGPGLTFITMPALFAQMAGGQFLAIVFFLLLLFAAITSSISILEPVVAFLIDEYNIARKKATLWVAGTNFLVLGIPAALSFGAMADGISIFGKTPFDIMDFIASNILMPLGGMLAAVFVGWRIWPVIRGELEKECPNWCIKVFRFIAGIMSPVLIAAVAYFLIFA</sequence>
<accession>A0A0K6H9M9</accession>
<dbReference type="Pfam" id="PF00209">
    <property type="entry name" value="SNF"/>
    <property type="match status" value="2"/>
</dbReference>